<evidence type="ECO:0000313" key="8">
    <source>
        <dbReference type="Proteomes" id="UP001596500"/>
    </source>
</evidence>
<evidence type="ECO:0000256" key="2">
    <source>
        <dbReference type="ARBA" id="ARBA00022475"/>
    </source>
</evidence>
<evidence type="ECO:0000256" key="1">
    <source>
        <dbReference type="ARBA" id="ARBA00004651"/>
    </source>
</evidence>
<proteinExistence type="predicted"/>
<dbReference type="RefSeq" id="WP_379864767.1">
    <property type="nucleotide sequence ID" value="NZ_JBHTBW010000023.1"/>
</dbReference>
<dbReference type="SUPFAM" id="SSF103473">
    <property type="entry name" value="MFS general substrate transporter"/>
    <property type="match status" value="1"/>
</dbReference>
<dbReference type="CDD" id="cd06173">
    <property type="entry name" value="MFS_MefA_like"/>
    <property type="match status" value="1"/>
</dbReference>
<evidence type="ECO:0000256" key="3">
    <source>
        <dbReference type="ARBA" id="ARBA00022692"/>
    </source>
</evidence>
<keyword evidence="2" id="KW-1003">Cell membrane</keyword>
<feature type="transmembrane region" description="Helical" evidence="6">
    <location>
        <begin position="306"/>
        <end position="324"/>
    </location>
</feature>
<comment type="caution">
    <text evidence="7">The sequence shown here is derived from an EMBL/GenBank/DDBJ whole genome shotgun (WGS) entry which is preliminary data.</text>
</comment>
<keyword evidence="3 6" id="KW-0812">Transmembrane</keyword>
<gene>
    <name evidence="7" type="ORF">ACFQNG_09925</name>
</gene>
<dbReference type="EMBL" id="JBHTBW010000023">
    <property type="protein sequence ID" value="MFC7441471.1"/>
    <property type="molecule type" value="Genomic_DNA"/>
</dbReference>
<keyword evidence="8" id="KW-1185">Reference proteome</keyword>
<reference evidence="8" key="1">
    <citation type="journal article" date="2019" name="Int. J. Syst. Evol. Microbiol.">
        <title>The Global Catalogue of Microorganisms (GCM) 10K type strain sequencing project: providing services to taxonomists for standard genome sequencing and annotation.</title>
        <authorList>
            <consortium name="The Broad Institute Genomics Platform"/>
            <consortium name="The Broad Institute Genome Sequencing Center for Infectious Disease"/>
            <person name="Wu L."/>
            <person name="Ma J."/>
        </authorList>
    </citation>
    <scope>NUCLEOTIDE SEQUENCE [LARGE SCALE GENOMIC DNA]</scope>
    <source>
        <strain evidence="8">CGMCC 1.12942</strain>
    </source>
</reference>
<feature type="transmembrane region" description="Helical" evidence="6">
    <location>
        <begin position="345"/>
        <end position="367"/>
    </location>
</feature>
<evidence type="ECO:0000256" key="6">
    <source>
        <dbReference type="SAM" id="Phobius"/>
    </source>
</evidence>
<feature type="transmembrane region" description="Helical" evidence="6">
    <location>
        <begin position="99"/>
        <end position="117"/>
    </location>
</feature>
<keyword evidence="5 6" id="KW-0472">Membrane</keyword>
<protein>
    <submittedName>
        <fullName evidence="7">MFS transporter</fullName>
    </submittedName>
</protein>
<feature type="transmembrane region" description="Helical" evidence="6">
    <location>
        <begin position="253"/>
        <end position="276"/>
    </location>
</feature>
<keyword evidence="4 6" id="KW-1133">Transmembrane helix</keyword>
<dbReference type="Proteomes" id="UP001596500">
    <property type="component" value="Unassembled WGS sequence"/>
</dbReference>
<feature type="transmembrane region" description="Helical" evidence="6">
    <location>
        <begin position="72"/>
        <end position="93"/>
    </location>
</feature>
<feature type="transmembrane region" description="Helical" evidence="6">
    <location>
        <begin position="373"/>
        <end position="391"/>
    </location>
</feature>
<sequence length="416" mass="46308">MKKNWSFHCLWLGQTMANLGDSFFILAMVTLIYQATGLTLIAALFPILRVLAVSSSGLVVPLLLGRFRLQRILFMSQASQTVLLASVVLLAFLNGKDEGAIPLLLVLTFVISFLDGWTTPTRNALVPRLVEDGELVEANSLLSTLDQIALLTGWSVGGGILSVMNEAQLLALTWILFAVSTVFTLFIKDRSKVEPKRKSRRWDQIKSGWVNIWNSPAVRTVTAIDLLIVLGAGIWTGAIILVFVNKVLHKGAFWWGIMNTGYFAGTMIAGFVILSMSKWVSRHIVASMVIGLTGMVLFTFSFSFTTIPGLALSFITLLGPMFQIRRVAQQTILQRNTTNETYPEIAAAHYTLLNILYAGSVLLMGFVTDALGVQYVYWLTTVFYFVCLLLIPTLRRQIDRMDHIRREGESESNRMV</sequence>
<evidence type="ECO:0000256" key="5">
    <source>
        <dbReference type="ARBA" id="ARBA00023136"/>
    </source>
</evidence>
<dbReference type="Pfam" id="PF07690">
    <property type="entry name" value="MFS_1"/>
    <property type="match status" value="1"/>
</dbReference>
<dbReference type="Gene3D" id="1.20.1250.20">
    <property type="entry name" value="MFS general substrate transporter like domains"/>
    <property type="match status" value="1"/>
</dbReference>
<feature type="transmembrane region" description="Helical" evidence="6">
    <location>
        <begin position="226"/>
        <end position="247"/>
    </location>
</feature>
<dbReference type="PANTHER" id="PTHR23513">
    <property type="entry name" value="INTEGRAL MEMBRANE EFFLUX PROTEIN-RELATED"/>
    <property type="match status" value="1"/>
</dbReference>
<dbReference type="InterPro" id="IPR011701">
    <property type="entry name" value="MFS"/>
</dbReference>
<evidence type="ECO:0000256" key="4">
    <source>
        <dbReference type="ARBA" id="ARBA00022989"/>
    </source>
</evidence>
<comment type="subcellular location">
    <subcellularLocation>
        <location evidence="1">Cell membrane</location>
        <topology evidence="1">Multi-pass membrane protein</topology>
    </subcellularLocation>
</comment>
<feature type="transmembrane region" description="Helical" evidence="6">
    <location>
        <begin position="283"/>
        <end position="300"/>
    </location>
</feature>
<dbReference type="PANTHER" id="PTHR23513:SF19">
    <property type="entry name" value="MAJOR FACILITATOR SUPERFAMILY (MFS) PROFILE DOMAIN-CONTAINING PROTEIN"/>
    <property type="match status" value="1"/>
</dbReference>
<dbReference type="InterPro" id="IPR036259">
    <property type="entry name" value="MFS_trans_sf"/>
</dbReference>
<feature type="transmembrane region" description="Helical" evidence="6">
    <location>
        <begin position="167"/>
        <end position="187"/>
    </location>
</feature>
<accession>A0ABW2RL39</accession>
<evidence type="ECO:0000313" key="7">
    <source>
        <dbReference type="EMBL" id="MFC7441471.1"/>
    </source>
</evidence>
<name>A0ABW2RL39_9BACL</name>
<organism evidence="7 8">
    <name type="scientific">Laceyella putida</name>
    <dbReference type="NCBI Taxonomy" id="110101"/>
    <lineage>
        <taxon>Bacteria</taxon>
        <taxon>Bacillati</taxon>
        <taxon>Bacillota</taxon>
        <taxon>Bacilli</taxon>
        <taxon>Bacillales</taxon>
        <taxon>Thermoactinomycetaceae</taxon>
        <taxon>Laceyella</taxon>
    </lineage>
</organism>